<gene>
    <name evidence="19" type="primary">BRE1_2</name>
    <name evidence="19" type="ORF">LTR09_009795</name>
</gene>
<dbReference type="GO" id="GO:0005634">
    <property type="term" value="C:nucleus"/>
    <property type="evidence" value="ECO:0007669"/>
    <property type="project" value="UniProtKB-SubCell"/>
</dbReference>
<evidence type="ECO:0000256" key="12">
    <source>
        <dbReference type="ARBA" id="ARBA00023242"/>
    </source>
</evidence>
<keyword evidence="10 15" id="KW-0156">Chromatin regulator</keyword>
<keyword evidence="11 15" id="KW-0175">Coiled coil</keyword>
<evidence type="ECO:0000256" key="7">
    <source>
        <dbReference type="ARBA" id="ARBA00022771"/>
    </source>
</evidence>
<comment type="catalytic activity">
    <reaction evidence="1 15">
        <text>S-ubiquitinyl-[E2 ubiquitin-conjugating enzyme]-L-cysteine + [acceptor protein]-L-lysine = [E2 ubiquitin-conjugating enzyme]-L-cysteine + N(6)-ubiquitinyl-[acceptor protein]-L-lysine.</text>
        <dbReference type="EC" id="2.3.2.27"/>
    </reaction>
</comment>
<evidence type="ECO:0000313" key="19">
    <source>
        <dbReference type="EMBL" id="KAK3048900.1"/>
    </source>
</evidence>
<dbReference type="Gene3D" id="3.30.40.10">
    <property type="entry name" value="Zinc/RING finger domain, C3HC4 (zinc finger)"/>
    <property type="match status" value="1"/>
</dbReference>
<evidence type="ECO:0000256" key="16">
    <source>
        <dbReference type="SAM" id="Coils"/>
    </source>
</evidence>
<dbReference type="Pfam" id="PF26095">
    <property type="entry name" value="CC_Bre1"/>
    <property type="match status" value="1"/>
</dbReference>
<evidence type="ECO:0000256" key="9">
    <source>
        <dbReference type="ARBA" id="ARBA00022833"/>
    </source>
</evidence>
<name>A0AAJ0DF24_9PEZI</name>
<evidence type="ECO:0000256" key="2">
    <source>
        <dbReference type="ARBA" id="ARBA00004123"/>
    </source>
</evidence>
<dbReference type="Pfam" id="PF08647">
    <property type="entry name" value="BRE1"/>
    <property type="match status" value="1"/>
</dbReference>
<feature type="domain" description="RING-type" evidence="18">
    <location>
        <begin position="548"/>
        <end position="587"/>
    </location>
</feature>
<evidence type="ECO:0000256" key="5">
    <source>
        <dbReference type="ARBA" id="ARBA00022679"/>
    </source>
</evidence>
<dbReference type="PROSITE" id="PS50089">
    <property type="entry name" value="ZF_RING_2"/>
    <property type="match status" value="1"/>
</dbReference>
<feature type="coiled-coil region" evidence="16">
    <location>
        <begin position="502"/>
        <end position="529"/>
    </location>
</feature>
<comment type="pathway">
    <text evidence="3 15">Protein modification; protein ubiquitination.</text>
</comment>
<evidence type="ECO:0000313" key="20">
    <source>
        <dbReference type="Proteomes" id="UP001271007"/>
    </source>
</evidence>
<keyword evidence="9 15" id="KW-0862">Zinc</keyword>
<dbReference type="InterPro" id="IPR058643">
    <property type="entry name" value="BRE1-like_CC"/>
</dbReference>
<dbReference type="AlphaFoldDB" id="A0AAJ0DF24"/>
<dbReference type="InterPro" id="IPR017907">
    <property type="entry name" value="Znf_RING_CS"/>
</dbReference>
<keyword evidence="12 15" id="KW-0539">Nucleus</keyword>
<dbReference type="GO" id="GO:0033503">
    <property type="term" value="C:HULC complex"/>
    <property type="evidence" value="ECO:0007669"/>
    <property type="project" value="TreeGrafter"/>
</dbReference>
<evidence type="ECO:0000256" key="6">
    <source>
        <dbReference type="ARBA" id="ARBA00022723"/>
    </source>
</evidence>
<evidence type="ECO:0000256" key="4">
    <source>
        <dbReference type="ARBA" id="ARBA00005555"/>
    </source>
</evidence>
<evidence type="ECO:0000256" key="15">
    <source>
        <dbReference type="RuleBase" id="RU365038"/>
    </source>
</evidence>
<keyword evidence="6 15" id="KW-0479">Metal-binding</keyword>
<dbReference type="SMART" id="SM00184">
    <property type="entry name" value="RING"/>
    <property type="match status" value="1"/>
</dbReference>
<dbReference type="CDD" id="cd16499">
    <property type="entry name" value="RING-HC_Bre1-like"/>
    <property type="match status" value="1"/>
</dbReference>
<dbReference type="EMBL" id="JAWDJX010000044">
    <property type="protein sequence ID" value="KAK3048900.1"/>
    <property type="molecule type" value="Genomic_DNA"/>
</dbReference>
<evidence type="ECO:0000256" key="14">
    <source>
        <dbReference type="PROSITE-ProRule" id="PRU00175"/>
    </source>
</evidence>
<evidence type="ECO:0000256" key="10">
    <source>
        <dbReference type="ARBA" id="ARBA00022853"/>
    </source>
</evidence>
<dbReference type="PANTHER" id="PTHR23163:SF0">
    <property type="entry name" value="E3 UBIQUITIN-PROTEIN LIGASE BRE1"/>
    <property type="match status" value="1"/>
</dbReference>
<dbReference type="GO" id="GO:0016567">
    <property type="term" value="P:protein ubiquitination"/>
    <property type="evidence" value="ECO:0007669"/>
    <property type="project" value="UniProtKB-UniRule"/>
</dbReference>
<accession>A0AAJ0DF24</accession>
<dbReference type="InterPro" id="IPR001841">
    <property type="entry name" value="Znf_RING"/>
</dbReference>
<feature type="coiled-coil region" evidence="16">
    <location>
        <begin position="334"/>
        <end position="396"/>
    </location>
</feature>
<evidence type="ECO:0000256" key="8">
    <source>
        <dbReference type="ARBA" id="ARBA00022786"/>
    </source>
</evidence>
<comment type="caution">
    <text evidence="19">The sequence shown here is derived from an EMBL/GenBank/DDBJ whole genome shotgun (WGS) entry which is preliminary data.</text>
</comment>
<dbReference type="GO" id="GO:0008270">
    <property type="term" value="F:zinc ion binding"/>
    <property type="evidence" value="ECO:0007669"/>
    <property type="project" value="UniProtKB-KW"/>
</dbReference>
<protein>
    <recommendedName>
        <fullName evidence="15">E3 ubiquitin protein ligase</fullName>
        <ecNumber evidence="15">2.3.2.27</ecNumber>
    </recommendedName>
</protein>
<dbReference type="InterPro" id="IPR013956">
    <property type="entry name" value="E3_ubiquit_lig_Bre1"/>
</dbReference>
<dbReference type="Proteomes" id="UP001271007">
    <property type="component" value="Unassembled WGS sequence"/>
</dbReference>
<evidence type="ECO:0000256" key="3">
    <source>
        <dbReference type="ARBA" id="ARBA00004906"/>
    </source>
</evidence>
<dbReference type="PANTHER" id="PTHR23163">
    <property type="entry name" value="RING FINGER PROTEIN-RELATED"/>
    <property type="match status" value="1"/>
</dbReference>
<dbReference type="InterPro" id="IPR013083">
    <property type="entry name" value="Znf_RING/FYVE/PHD"/>
</dbReference>
<keyword evidence="20" id="KW-1185">Reference proteome</keyword>
<feature type="coiled-coil region" evidence="16">
    <location>
        <begin position="36"/>
        <end position="98"/>
    </location>
</feature>
<evidence type="ECO:0000256" key="17">
    <source>
        <dbReference type="SAM" id="MobiDB-lite"/>
    </source>
</evidence>
<evidence type="ECO:0000259" key="18">
    <source>
        <dbReference type="PROSITE" id="PS50089"/>
    </source>
</evidence>
<keyword evidence="19" id="KW-0012">Acyltransferase</keyword>
<feature type="coiled-coil region" evidence="16">
    <location>
        <begin position="141"/>
        <end position="276"/>
    </location>
</feature>
<evidence type="ECO:0000256" key="13">
    <source>
        <dbReference type="ARBA" id="ARBA00059679"/>
    </source>
</evidence>
<dbReference type="GO" id="GO:0061630">
    <property type="term" value="F:ubiquitin protein ligase activity"/>
    <property type="evidence" value="ECO:0007669"/>
    <property type="project" value="UniProtKB-EC"/>
</dbReference>
<evidence type="ECO:0000256" key="1">
    <source>
        <dbReference type="ARBA" id="ARBA00000900"/>
    </source>
</evidence>
<dbReference type="PROSITE" id="PS00518">
    <property type="entry name" value="ZF_RING_1"/>
    <property type="match status" value="1"/>
</dbReference>
<keyword evidence="7 14" id="KW-0863">Zinc-finger</keyword>
<dbReference type="InterPro" id="IPR018957">
    <property type="entry name" value="Znf_C3HC4_RING-type"/>
</dbReference>
<organism evidence="19 20">
    <name type="scientific">Extremus antarcticus</name>
    <dbReference type="NCBI Taxonomy" id="702011"/>
    <lineage>
        <taxon>Eukaryota</taxon>
        <taxon>Fungi</taxon>
        <taxon>Dikarya</taxon>
        <taxon>Ascomycota</taxon>
        <taxon>Pezizomycotina</taxon>
        <taxon>Dothideomycetes</taxon>
        <taxon>Dothideomycetidae</taxon>
        <taxon>Mycosphaerellales</taxon>
        <taxon>Extremaceae</taxon>
        <taxon>Extremus</taxon>
    </lineage>
</organism>
<comment type="function">
    <text evidence="13">E3 ubiquitin-protein ligase that mediates monoubiquitination of histone H2B to form H2BK123ub1. H2BK123ub1 gives a specific tag for epigenetic transcriptional activation and is also a prerequisite for H3K4me and H3K79me formation.</text>
</comment>
<keyword evidence="8 15" id="KW-0833">Ubl conjugation pathway</keyword>
<evidence type="ECO:0000256" key="11">
    <source>
        <dbReference type="ARBA" id="ARBA00023054"/>
    </source>
</evidence>
<feature type="region of interest" description="Disordered" evidence="17">
    <location>
        <begin position="106"/>
        <end position="135"/>
    </location>
</feature>
<keyword evidence="5 15" id="KW-0808">Transferase</keyword>
<dbReference type="SUPFAM" id="SSF57850">
    <property type="entry name" value="RING/U-box"/>
    <property type="match status" value="1"/>
</dbReference>
<feature type="coiled-coil region" evidence="16">
    <location>
        <begin position="432"/>
        <end position="466"/>
    </location>
</feature>
<proteinExistence type="inferred from homology"/>
<dbReference type="GO" id="GO:0006325">
    <property type="term" value="P:chromatin organization"/>
    <property type="evidence" value="ECO:0007669"/>
    <property type="project" value="UniProtKB-KW"/>
</dbReference>
<dbReference type="EC" id="2.3.2.27" evidence="15"/>
<comment type="subcellular location">
    <subcellularLocation>
        <location evidence="2 15">Nucleus</location>
    </subcellularLocation>
</comment>
<sequence>MYKSALLFQDNEMFSEHLQSRSTSIKSCISDLFGRLPSVSEDVEDLRRQLNELLAREKEHAVDLRKAIDEKDSISDRLEQASWRYMTAEKKLERAKSAQVLKLERPAMMGGNGDAASPTTSKKAGTPKGEHEVNGEVESGVAAAEAEAARKEAVAAAEKQKAQLEEIESENERLTNELSAARTKLASLSDDDYAETSLFKTVKSQYEDTIKRVNDLEATNIQLREEAQKLQAERTAYRSAVDEEHRTNNTEIETQIARAENDLSRIRGQRDESLSEVAIRRTADENRRTSADQAKELASARDSRIAALESEVERLKLQLGETQPSEGNLDELELDALKNKLRILESQYALLSNELPSMEAAWKKTQVLASSKIDEVGGWEEKLARLNAEKAKADQKFFATMKAKDMQLNELKVLKSQNARSSEIVTQLKDTDGKTRELVANLERQVAELRENVTKMEQQHRALEQKQKDAGISAEGFKKQIDELKALVAGKDKEALGSAKAKREAEEELEKCKARLDDTKKQFEQLKKAKVASAGSGGEDEWRKLAICPVCNANIRNTVLKLCGHVFCSECVKDLISNRNRKCPSCSRAFGNGDHMPVVLT</sequence>
<comment type="similarity">
    <text evidence="4 15">Belongs to the BRE1 family.</text>
</comment>
<dbReference type="Pfam" id="PF00097">
    <property type="entry name" value="zf-C3HC4"/>
    <property type="match status" value="1"/>
</dbReference>
<reference evidence="19" key="1">
    <citation type="submission" date="2023-04" db="EMBL/GenBank/DDBJ databases">
        <title>Black Yeasts Isolated from many extreme environments.</title>
        <authorList>
            <person name="Coleine C."/>
            <person name="Stajich J.E."/>
            <person name="Selbmann L."/>
        </authorList>
    </citation>
    <scope>NUCLEOTIDE SEQUENCE</scope>
    <source>
        <strain evidence="19">CCFEE 5312</strain>
    </source>
</reference>